<organism evidence="2 3">
    <name type="scientific">Gossypium australe</name>
    <dbReference type="NCBI Taxonomy" id="47621"/>
    <lineage>
        <taxon>Eukaryota</taxon>
        <taxon>Viridiplantae</taxon>
        <taxon>Streptophyta</taxon>
        <taxon>Embryophyta</taxon>
        <taxon>Tracheophyta</taxon>
        <taxon>Spermatophyta</taxon>
        <taxon>Magnoliopsida</taxon>
        <taxon>eudicotyledons</taxon>
        <taxon>Gunneridae</taxon>
        <taxon>Pentapetalae</taxon>
        <taxon>rosids</taxon>
        <taxon>malvids</taxon>
        <taxon>Malvales</taxon>
        <taxon>Malvaceae</taxon>
        <taxon>Malvoideae</taxon>
        <taxon>Gossypium</taxon>
    </lineage>
</organism>
<dbReference type="AlphaFoldDB" id="A0A5B6UZW7"/>
<sequence length="222" mass="26342">MFPVFSKKRRNQSPKHYLGYFTRGYYFSNFFRQSIHSPSSCYFSKWVEAVTLPPNDTKSVVRFLRKNMFTRFSTPRVLVNDKGSEFCSKKFEATLAKYRIRHRTKMAYHPQANGQVEASNCEIKQILEKTVNPSRKDSTIKLDDALWAYKIIYKTPLGMSPYKLIYDENYHLPIELEKKKHIGRSKSNSSWNNRVNQKRGIIFFGEWPKSKTLFWRNTQHSN</sequence>
<evidence type="ECO:0000259" key="1">
    <source>
        <dbReference type="PROSITE" id="PS50994"/>
    </source>
</evidence>
<dbReference type="PANTHER" id="PTHR37984">
    <property type="entry name" value="PROTEIN CBG26694"/>
    <property type="match status" value="1"/>
</dbReference>
<keyword evidence="3" id="KW-1185">Reference proteome</keyword>
<name>A0A5B6UZW7_9ROSI</name>
<proteinExistence type="predicted"/>
<evidence type="ECO:0000313" key="2">
    <source>
        <dbReference type="EMBL" id="KAA3461855.1"/>
    </source>
</evidence>
<dbReference type="InterPro" id="IPR050951">
    <property type="entry name" value="Retrovirus_Pol_polyprotein"/>
</dbReference>
<dbReference type="PROSITE" id="PS50994">
    <property type="entry name" value="INTEGRASE"/>
    <property type="match status" value="1"/>
</dbReference>
<accession>A0A5B6UZW7</accession>
<feature type="domain" description="Integrase catalytic" evidence="1">
    <location>
        <begin position="10"/>
        <end position="169"/>
    </location>
</feature>
<protein>
    <submittedName>
        <fullName evidence="2">KRAB-A domain-containing protein 2-like</fullName>
    </submittedName>
</protein>
<dbReference type="Proteomes" id="UP000325315">
    <property type="component" value="Unassembled WGS sequence"/>
</dbReference>
<reference evidence="3" key="1">
    <citation type="journal article" date="2019" name="Plant Biotechnol. J.">
        <title>Genome sequencing of the Australian wild diploid species Gossypium australe highlights disease resistance and delayed gland morphogenesis.</title>
        <authorList>
            <person name="Cai Y."/>
            <person name="Cai X."/>
            <person name="Wang Q."/>
            <person name="Wang P."/>
            <person name="Zhang Y."/>
            <person name="Cai C."/>
            <person name="Xu Y."/>
            <person name="Wang K."/>
            <person name="Zhou Z."/>
            <person name="Wang C."/>
            <person name="Geng S."/>
            <person name="Li B."/>
            <person name="Dong Q."/>
            <person name="Hou Y."/>
            <person name="Wang H."/>
            <person name="Ai P."/>
            <person name="Liu Z."/>
            <person name="Yi F."/>
            <person name="Sun M."/>
            <person name="An G."/>
            <person name="Cheng J."/>
            <person name="Zhang Y."/>
            <person name="Shi Q."/>
            <person name="Xie Y."/>
            <person name="Shi X."/>
            <person name="Chang Y."/>
            <person name="Huang F."/>
            <person name="Chen Y."/>
            <person name="Hong S."/>
            <person name="Mi L."/>
            <person name="Sun Q."/>
            <person name="Zhang L."/>
            <person name="Zhou B."/>
            <person name="Peng R."/>
            <person name="Zhang X."/>
            <person name="Liu F."/>
        </authorList>
    </citation>
    <scope>NUCLEOTIDE SEQUENCE [LARGE SCALE GENOMIC DNA]</scope>
    <source>
        <strain evidence="3">cv. PA1801</strain>
    </source>
</reference>
<dbReference type="InterPro" id="IPR012337">
    <property type="entry name" value="RNaseH-like_sf"/>
</dbReference>
<gene>
    <name evidence="2" type="ORF">EPI10_028394</name>
</gene>
<dbReference type="Gene3D" id="3.30.420.10">
    <property type="entry name" value="Ribonuclease H-like superfamily/Ribonuclease H"/>
    <property type="match status" value="1"/>
</dbReference>
<dbReference type="InterPro" id="IPR001584">
    <property type="entry name" value="Integrase_cat-core"/>
</dbReference>
<dbReference type="EMBL" id="SMMG02000009">
    <property type="protein sequence ID" value="KAA3461855.1"/>
    <property type="molecule type" value="Genomic_DNA"/>
</dbReference>
<evidence type="ECO:0000313" key="3">
    <source>
        <dbReference type="Proteomes" id="UP000325315"/>
    </source>
</evidence>
<dbReference type="PANTHER" id="PTHR37984:SF5">
    <property type="entry name" value="PROTEIN NYNRIN-LIKE"/>
    <property type="match status" value="1"/>
</dbReference>
<dbReference type="OrthoDB" id="1001372at2759"/>
<dbReference type="GO" id="GO:0015074">
    <property type="term" value="P:DNA integration"/>
    <property type="evidence" value="ECO:0007669"/>
    <property type="project" value="InterPro"/>
</dbReference>
<dbReference type="SUPFAM" id="SSF53098">
    <property type="entry name" value="Ribonuclease H-like"/>
    <property type="match status" value="1"/>
</dbReference>
<dbReference type="InterPro" id="IPR036397">
    <property type="entry name" value="RNaseH_sf"/>
</dbReference>
<dbReference type="GO" id="GO:0003676">
    <property type="term" value="F:nucleic acid binding"/>
    <property type="evidence" value="ECO:0007669"/>
    <property type="project" value="InterPro"/>
</dbReference>
<dbReference type="Pfam" id="PF00665">
    <property type="entry name" value="rve"/>
    <property type="match status" value="1"/>
</dbReference>
<comment type="caution">
    <text evidence="2">The sequence shown here is derived from an EMBL/GenBank/DDBJ whole genome shotgun (WGS) entry which is preliminary data.</text>
</comment>